<evidence type="ECO:0000256" key="1">
    <source>
        <dbReference type="ARBA" id="ARBA00001946"/>
    </source>
</evidence>
<evidence type="ECO:0000313" key="14">
    <source>
        <dbReference type="Proteomes" id="UP000066624"/>
    </source>
</evidence>
<comment type="cofactor">
    <cofactor evidence="1">
        <name>Mg(2+)</name>
        <dbReference type="ChEBI" id="CHEBI:18420"/>
    </cofactor>
</comment>
<keyword evidence="4" id="KW-0479">Metal-binding</keyword>
<organism evidence="13 14">
    <name type="scientific">Wenzhouxiangella marina</name>
    <dbReference type="NCBI Taxonomy" id="1579979"/>
    <lineage>
        <taxon>Bacteria</taxon>
        <taxon>Pseudomonadati</taxon>
        <taxon>Pseudomonadota</taxon>
        <taxon>Gammaproteobacteria</taxon>
        <taxon>Chromatiales</taxon>
        <taxon>Wenzhouxiangellaceae</taxon>
        <taxon>Wenzhouxiangella</taxon>
    </lineage>
</organism>
<dbReference type="Pfam" id="PF00348">
    <property type="entry name" value="polyprenyl_synt"/>
    <property type="match status" value="1"/>
</dbReference>
<dbReference type="OrthoDB" id="9805316at2"/>
<dbReference type="PROSITE" id="PS00444">
    <property type="entry name" value="POLYPRENYL_SYNTHASE_2"/>
    <property type="match status" value="1"/>
</dbReference>
<dbReference type="Proteomes" id="UP000066624">
    <property type="component" value="Chromosome"/>
</dbReference>
<dbReference type="InterPro" id="IPR008949">
    <property type="entry name" value="Isoprenoid_synthase_dom_sf"/>
</dbReference>
<comment type="function">
    <text evidence="7">Supplies octaprenyl diphosphate, the precursor for the side chain of the isoprenoid quinones ubiquinone and menaquinone.</text>
</comment>
<evidence type="ECO:0000256" key="3">
    <source>
        <dbReference type="ARBA" id="ARBA00022679"/>
    </source>
</evidence>
<dbReference type="PROSITE" id="PS00723">
    <property type="entry name" value="POLYPRENYL_SYNTHASE_1"/>
    <property type="match status" value="1"/>
</dbReference>
<dbReference type="SFLD" id="SFLDS00005">
    <property type="entry name" value="Isoprenoid_Synthase_Type_I"/>
    <property type="match status" value="1"/>
</dbReference>
<dbReference type="STRING" id="1579979.WM2015_2022"/>
<dbReference type="GO" id="GO:0106350">
    <property type="term" value="F:all-trans-octaprenyl-diphosphate synthase activity"/>
    <property type="evidence" value="ECO:0007669"/>
    <property type="project" value="UniProtKB-EC"/>
</dbReference>
<dbReference type="SUPFAM" id="SSF48576">
    <property type="entry name" value="Terpenoid synthases"/>
    <property type="match status" value="1"/>
</dbReference>
<evidence type="ECO:0000256" key="5">
    <source>
        <dbReference type="ARBA" id="ARBA00022842"/>
    </source>
</evidence>
<evidence type="ECO:0000256" key="11">
    <source>
        <dbReference type="ARBA" id="ARBA00083124"/>
    </source>
</evidence>
<dbReference type="EC" id="2.5.1.90" evidence="8"/>
<comment type="similarity">
    <text evidence="2 12">Belongs to the FPP/GGPP synthase family.</text>
</comment>
<evidence type="ECO:0000256" key="7">
    <source>
        <dbReference type="ARBA" id="ARBA00055029"/>
    </source>
</evidence>
<dbReference type="PANTHER" id="PTHR12001:SF69">
    <property type="entry name" value="ALL TRANS-POLYPRENYL-DIPHOSPHATE SYNTHASE PDSS1"/>
    <property type="match status" value="1"/>
</dbReference>
<evidence type="ECO:0000313" key="13">
    <source>
        <dbReference type="EMBL" id="AKS42388.1"/>
    </source>
</evidence>
<evidence type="ECO:0000256" key="9">
    <source>
        <dbReference type="ARBA" id="ARBA00072473"/>
    </source>
</evidence>
<reference evidence="13 14" key="1">
    <citation type="submission" date="2015-07" db="EMBL/GenBank/DDBJ databases">
        <authorList>
            <person name="Noorani M."/>
        </authorList>
    </citation>
    <scope>NUCLEOTIDE SEQUENCE [LARGE SCALE GENOMIC DNA]</scope>
    <source>
        <strain evidence="13 14">KCTC 42284</strain>
    </source>
</reference>
<dbReference type="FunFam" id="1.10.600.10:FF:000002">
    <property type="entry name" value="Octaprenyl diphosphate synthase"/>
    <property type="match status" value="1"/>
</dbReference>
<evidence type="ECO:0000256" key="2">
    <source>
        <dbReference type="ARBA" id="ARBA00006706"/>
    </source>
</evidence>
<dbReference type="GO" id="GO:0008299">
    <property type="term" value="P:isoprenoid biosynthetic process"/>
    <property type="evidence" value="ECO:0007669"/>
    <property type="project" value="InterPro"/>
</dbReference>
<evidence type="ECO:0000256" key="4">
    <source>
        <dbReference type="ARBA" id="ARBA00022723"/>
    </source>
</evidence>
<dbReference type="KEGG" id="wma:WM2015_2022"/>
<dbReference type="EMBL" id="CP012154">
    <property type="protein sequence ID" value="AKS42388.1"/>
    <property type="molecule type" value="Genomic_DNA"/>
</dbReference>
<dbReference type="Gene3D" id="1.10.600.10">
    <property type="entry name" value="Farnesyl Diphosphate Synthase"/>
    <property type="match status" value="1"/>
</dbReference>
<dbReference type="PATRIC" id="fig|1579979.3.peg.2067"/>
<dbReference type="AlphaFoldDB" id="A0A0K0XXH6"/>
<keyword evidence="3 12" id="KW-0808">Transferase</keyword>
<protein>
    <recommendedName>
        <fullName evidence="9">Octaprenyl diphosphate synthase</fullName>
        <ecNumber evidence="8">2.5.1.90</ecNumber>
    </recommendedName>
    <alternativeName>
        <fullName evidence="11">All-trans-octaprenyl-diphosphate synthase</fullName>
    </alternativeName>
    <alternativeName>
        <fullName evidence="10">Octaprenyl pyrophosphate synthase</fullName>
    </alternativeName>
</protein>
<proteinExistence type="inferred from homology"/>
<dbReference type="GO" id="GO:0046872">
    <property type="term" value="F:metal ion binding"/>
    <property type="evidence" value="ECO:0007669"/>
    <property type="project" value="UniProtKB-KW"/>
</dbReference>
<dbReference type="PANTHER" id="PTHR12001">
    <property type="entry name" value="GERANYLGERANYL PYROPHOSPHATE SYNTHASE"/>
    <property type="match status" value="1"/>
</dbReference>
<evidence type="ECO:0000256" key="6">
    <source>
        <dbReference type="ARBA" id="ARBA00051506"/>
    </source>
</evidence>
<keyword evidence="14" id="KW-1185">Reference proteome</keyword>
<evidence type="ECO:0000256" key="10">
    <source>
        <dbReference type="ARBA" id="ARBA00079637"/>
    </source>
</evidence>
<evidence type="ECO:0000256" key="12">
    <source>
        <dbReference type="RuleBase" id="RU004466"/>
    </source>
</evidence>
<gene>
    <name evidence="13" type="ORF">WM2015_2022</name>
</gene>
<evidence type="ECO:0000256" key="8">
    <source>
        <dbReference type="ARBA" id="ARBA00066511"/>
    </source>
</evidence>
<keyword evidence="5" id="KW-0460">Magnesium</keyword>
<accession>A0A0K0XXH6</accession>
<dbReference type="CDD" id="cd00685">
    <property type="entry name" value="Trans_IPPS_HT"/>
    <property type="match status" value="1"/>
</dbReference>
<name>A0A0K0XXH6_9GAMM</name>
<sequence length="332" mass="36275">MNDASVLDLPQSLDDVLSLTARDRAAVDELITERLHSDIVLVNQISQYIIGGGGKRLRPLVHLLAARAAGYEGSDHLQMAAIIEFIHTATLLHDDVVDESSRRRGKETAHRIWGNAASVLVGDFLYSRSFQLMVELDQLQVMRILADTTNTIAEGEVLQLMQMGNAELDRDAYFQVISDKTACLFAASARLGGVLAKRGDSVNDALAEFGLLLGQAFQITDDVLDYRADGEALGKSLGDDLAEGKVTLPLILAMQRVDEETRQSIAAMIEAGGSPDHERVRLLMESVGALDAAMDEARALGQRARECLRLLDHGPERQALEVLVDYAVDRSR</sequence>
<comment type="catalytic activity">
    <reaction evidence="6">
        <text>5 isopentenyl diphosphate + (2E,6E)-farnesyl diphosphate = all-trans-octaprenyl diphosphate + 5 diphosphate</text>
        <dbReference type="Rhea" id="RHEA:27798"/>
        <dbReference type="ChEBI" id="CHEBI:33019"/>
        <dbReference type="ChEBI" id="CHEBI:57711"/>
        <dbReference type="ChEBI" id="CHEBI:128769"/>
        <dbReference type="ChEBI" id="CHEBI:175763"/>
        <dbReference type="EC" id="2.5.1.90"/>
    </reaction>
</comment>
<dbReference type="InterPro" id="IPR033749">
    <property type="entry name" value="Polyprenyl_synt_CS"/>
</dbReference>
<dbReference type="RefSeq" id="WP_049725955.1">
    <property type="nucleotide sequence ID" value="NZ_CP012154.1"/>
</dbReference>
<dbReference type="InterPro" id="IPR000092">
    <property type="entry name" value="Polyprenyl_synt"/>
</dbReference>